<evidence type="ECO:0000313" key="1">
    <source>
        <dbReference type="EMBL" id="CAG8719970.1"/>
    </source>
</evidence>
<reference evidence="1" key="1">
    <citation type="submission" date="2021-06" db="EMBL/GenBank/DDBJ databases">
        <authorList>
            <person name="Kallberg Y."/>
            <person name="Tangrot J."/>
            <person name="Rosling A."/>
        </authorList>
    </citation>
    <scope>NUCLEOTIDE SEQUENCE</scope>
    <source>
        <strain evidence="1">IL203A</strain>
    </source>
</reference>
<organism evidence="1 2">
    <name type="scientific">Dentiscutata heterogama</name>
    <dbReference type="NCBI Taxonomy" id="1316150"/>
    <lineage>
        <taxon>Eukaryota</taxon>
        <taxon>Fungi</taxon>
        <taxon>Fungi incertae sedis</taxon>
        <taxon>Mucoromycota</taxon>
        <taxon>Glomeromycotina</taxon>
        <taxon>Glomeromycetes</taxon>
        <taxon>Diversisporales</taxon>
        <taxon>Gigasporaceae</taxon>
        <taxon>Dentiscutata</taxon>
    </lineage>
</organism>
<comment type="caution">
    <text evidence="1">The sequence shown here is derived from an EMBL/GenBank/DDBJ whole genome shotgun (WGS) entry which is preliminary data.</text>
</comment>
<dbReference type="EMBL" id="CAJVPU010032551">
    <property type="protein sequence ID" value="CAG8719970.1"/>
    <property type="molecule type" value="Genomic_DNA"/>
</dbReference>
<feature type="non-terminal residue" evidence="1">
    <location>
        <position position="149"/>
    </location>
</feature>
<evidence type="ECO:0000313" key="2">
    <source>
        <dbReference type="Proteomes" id="UP000789702"/>
    </source>
</evidence>
<accession>A0ACA9PQV7</accession>
<feature type="non-terminal residue" evidence="1">
    <location>
        <position position="1"/>
    </location>
</feature>
<proteinExistence type="predicted"/>
<sequence>WGTREEDDSELNKVTSRENEVQVTSIDVADGYDRAWNTLKRPKENKPKNMGIISEDEYRKRFRIYLVLLWALTNTILVIIVISDNKLLIQYSPQSARINVYVTIILWSVAGLAVFRFFGSLAYFVLELPKTLKSQLAPRRSRRRNPVNN</sequence>
<dbReference type="Proteomes" id="UP000789702">
    <property type="component" value="Unassembled WGS sequence"/>
</dbReference>
<gene>
    <name evidence="1" type="ORF">DHETER_LOCUS12771</name>
</gene>
<protein>
    <submittedName>
        <fullName evidence="1">15682_t:CDS:1</fullName>
    </submittedName>
</protein>
<name>A0ACA9PQV7_9GLOM</name>
<keyword evidence="2" id="KW-1185">Reference proteome</keyword>